<evidence type="ECO:0000256" key="2">
    <source>
        <dbReference type="ARBA" id="ARBA00022649"/>
    </source>
</evidence>
<dbReference type="Gene3D" id="3.30.2310.20">
    <property type="entry name" value="RelE-like"/>
    <property type="match status" value="1"/>
</dbReference>
<dbReference type="InterPro" id="IPR009614">
    <property type="entry name" value="YoeB_toxin"/>
</dbReference>
<organism evidence="8 9">
    <name type="scientific">Dactylosporangium cerinum</name>
    <dbReference type="NCBI Taxonomy" id="1434730"/>
    <lineage>
        <taxon>Bacteria</taxon>
        <taxon>Bacillati</taxon>
        <taxon>Actinomycetota</taxon>
        <taxon>Actinomycetes</taxon>
        <taxon>Micromonosporales</taxon>
        <taxon>Micromonosporaceae</taxon>
        <taxon>Dactylosporangium</taxon>
    </lineage>
</organism>
<dbReference type="EMBL" id="JBHSIU010000041">
    <property type="protein sequence ID" value="MFC5002626.1"/>
    <property type="molecule type" value="Genomic_DNA"/>
</dbReference>
<comment type="similarity">
    <text evidence="1">Belongs to the YoeB family.</text>
</comment>
<dbReference type="RefSeq" id="WP_380120942.1">
    <property type="nucleotide sequence ID" value="NZ_JBHSIU010000041.1"/>
</dbReference>
<keyword evidence="3" id="KW-0540">Nuclease</keyword>
<evidence type="ECO:0000256" key="3">
    <source>
        <dbReference type="ARBA" id="ARBA00022722"/>
    </source>
</evidence>
<dbReference type="SUPFAM" id="SSF143011">
    <property type="entry name" value="RelE-like"/>
    <property type="match status" value="1"/>
</dbReference>
<accession>A0ABV9W6C9</accession>
<sequence length="48" mass="5909">MPAGRGGQGRRRGNWSEFWSRRIDQEHRLVYRIVDDMVQIVQCRYHYE</sequence>
<dbReference type="NCBIfam" id="TIGR02116">
    <property type="entry name" value="toxin_Txe_YoeB"/>
    <property type="match status" value="1"/>
</dbReference>
<dbReference type="InterPro" id="IPR035093">
    <property type="entry name" value="RelE/ParE_toxin_dom_sf"/>
</dbReference>
<proteinExistence type="inferred from homology"/>
<protein>
    <recommendedName>
        <fullName evidence="7">Endoribonuclease YoeB</fullName>
    </recommendedName>
    <alternativeName>
        <fullName evidence="6">Putative mRNA interferase YoeB</fullName>
    </alternativeName>
</protein>
<dbReference type="Pfam" id="PF06769">
    <property type="entry name" value="YoeB_toxin"/>
    <property type="match status" value="1"/>
</dbReference>
<dbReference type="Proteomes" id="UP001595912">
    <property type="component" value="Unassembled WGS sequence"/>
</dbReference>
<keyword evidence="5" id="KW-0378">Hydrolase</keyword>
<name>A0ABV9W6C9_9ACTN</name>
<reference evidence="9" key="1">
    <citation type="journal article" date="2019" name="Int. J. Syst. Evol. Microbiol.">
        <title>The Global Catalogue of Microorganisms (GCM) 10K type strain sequencing project: providing services to taxonomists for standard genome sequencing and annotation.</title>
        <authorList>
            <consortium name="The Broad Institute Genomics Platform"/>
            <consortium name="The Broad Institute Genome Sequencing Center for Infectious Disease"/>
            <person name="Wu L."/>
            <person name="Ma J."/>
        </authorList>
    </citation>
    <scope>NUCLEOTIDE SEQUENCE [LARGE SCALE GENOMIC DNA]</scope>
    <source>
        <strain evidence="9">CGMCC 4.7152</strain>
    </source>
</reference>
<evidence type="ECO:0000313" key="9">
    <source>
        <dbReference type="Proteomes" id="UP001595912"/>
    </source>
</evidence>
<evidence type="ECO:0000256" key="1">
    <source>
        <dbReference type="ARBA" id="ARBA00008172"/>
    </source>
</evidence>
<dbReference type="PANTHER" id="PTHR38039">
    <property type="entry name" value="TOXIN YOEB"/>
    <property type="match status" value="1"/>
</dbReference>
<keyword evidence="9" id="KW-1185">Reference proteome</keyword>
<keyword evidence="2" id="KW-1277">Toxin-antitoxin system</keyword>
<dbReference type="PANTHER" id="PTHR38039:SF1">
    <property type="entry name" value="TOXIN YOEB"/>
    <property type="match status" value="1"/>
</dbReference>
<evidence type="ECO:0000256" key="6">
    <source>
        <dbReference type="ARBA" id="ARBA00030388"/>
    </source>
</evidence>
<gene>
    <name evidence="8" type="ORF">ACFPIJ_32950</name>
</gene>
<evidence type="ECO:0000256" key="4">
    <source>
        <dbReference type="ARBA" id="ARBA00022759"/>
    </source>
</evidence>
<keyword evidence="4" id="KW-0255">Endonuclease</keyword>
<evidence type="ECO:0000313" key="8">
    <source>
        <dbReference type="EMBL" id="MFC5002626.1"/>
    </source>
</evidence>
<evidence type="ECO:0000256" key="5">
    <source>
        <dbReference type="ARBA" id="ARBA00022801"/>
    </source>
</evidence>
<evidence type="ECO:0000256" key="7">
    <source>
        <dbReference type="ARBA" id="ARBA00050056"/>
    </source>
</evidence>
<comment type="caution">
    <text evidence="8">The sequence shown here is derived from an EMBL/GenBank/DDBJ whole genome shotgun (WGS) entry which is preliminary data.</text>
</comment>